<dbReference type="Proteomes" id="UP000257109">
    <property type="component" value="Unassembled WGS sequence"/>
</dbReference>
<protein>
    <submittedName>
        <fullName evidence="1">Uncharacterized protein</fullName>
    </submittedName>
</protein>
<dbReference type="EMBL" id="QJKJ01007803">
    <property type="protein sequence ID" value="RDX81884.1"/>
    <property type="molecule type" value="Genomic_DNA"/>
</dbReference>
<accession>A0A371FU94</accession>
<proteinExistence type="predicted"/>
<dbReference type="AlphaFoldDB" id="A0A371FU94"/>
<comment type="caution">
    <text evidence="1">The sequence shown here is derived from an EMBL/GenBank/DDBJ whole genome shotgun (WGS) entry which is preliminary data.</text>
</comment>
<sequence>MRILDRAVYLHLGTKRRWLVRLCESFCELSALAQAPYVTHHQLRRLSWARVLLEVTLSVRTAPFQFQQKETMLQCTMSSGTAASLSLSLSPPGLARFPEETVTPRLRTS</sequence>
<name>A0A371FU94_MUCPR</name>
<keyword evidence="2" id="KW-1185">Reference proteome</keyword>
<feature type="non-terminal residue" evidence="1">
    <location>
        <position position="109"/>
    </location>
</feature>
<reference evidence="1" key="1">
    <citation type="submission" date="2018-05" db="EMBL/GenBank/DDBJ databases">
        <title>Draft genome of Mucuna pruriens seed.</title>
        <authorList>
            <person name="Nnadi N.E."/>
            <person name="Vos R."/>
            <person name="Hasami M.H."/>
            <person name="Devisetty U.K."/>
            <person name="Aguiy J.C."/>
        </authorList>
    </citation>
    <scope>NUCLEOTIDE SEQUENCE [LARGE SCALE GENOMIC DNA]</scope>
    <source>
        <strain evidence="1">JCA_2017</strain>
    </source>
</reference>
<gene>
    <name evidence="1" type="ORF">CR513_37395</name>
</gene>
<evidence type="ECO:0000313" key="2">
    <source>
        <dbReference type="Proteomes" id="UP000257109"/>
    </source>
</evidence>
<evidence type="ECO:0000313" key="1">
    <source>
        <dbReference type="EMBL" id="RDX81884.1"/>
    </source>
</evidence>
<organism evidence="1 2">
    <name type="scientific">Mucuna pruriens</name>
    <name type="common">Velvet bean</name>
    <name type="synonym">Dolichos pruriens</name>
    <dbReference type="NCBI Taxonomy" id="157652"/>
    <lineage>
        <taxon>Eukaryota</taxon>
        <taxon>Viridiplantae</taxon>
        <taxon>Streptophyta</taxon>
        <taxon>Embryophyta</taxon>
        <taxon>Tracheophyta</taxon>
        <taxon>Spermatophyta</taxon>
        <taxon>Magnoliopsida</taxon>
        <taxon>eudicotyledons</taxon>
        <taxon>Gunneridae</taxon>
        <taxon>Pentapetalae</taxon>
        <taxon>rosids</taxon>
        <taxon>fabids</taxon>
        <taxon>Fabales</taxon>
        <taxon>Fabaceae</taxon>
        <taxon>Papilionoideae</taxon>
        <taxon>50 kb inversion clade</taxon>
        <taxon>NPAAA clade</taxon>
        <taxon>indigoferoid/millettioid clade</taxon>
        <taxon>Phaseoleae</taxon>
        <taxon>Mucuna</taxon>
    </lineage>
</organism>